<dbReference type="HOGENOM" id="CLU_1162791_0_0_1"/>
<dbReference type="eggNOG" id="KOG2088">
    <property type="taxonomic scope" value="Eukaryota"/>
</dbReference>
<dbReference type="AlphaFoldDB" id="D8QP97"/>
<dbReference type="PANTHER" id="PTHR47030:SF2">
    <property type="entry name" value="LIPASE CLASS 3 FAMILY PROTEIN"/>
    <property type="match status" value="1"/>
</dbReference>
<evidence type="ECO:0000313" key="2">
    <source>
        <dbReference type="Proteomes" id="UP000001514"/>
    </source>
</evidence>
<proteinExistence type="predicted"/>
<dbReference type="KEGG" id="smo:SELMODRAFT_402001"/>
<reference evidence="1 2" key="1">
    <citation type="journal article" date="2011" name="Science">
        <title>The Selaginella genome identifies genetic changes associated with the evolution of vascular plants.</title>
        <authorList>
            <person name="Banks J.A."/>
            <person name="Nishiyama T."/>
            <person name="Hasebe M."/>
            <person name="Bowman J.L."/>
            <person name="Gribskov M."/>
            <person name="dePamphilis C."/>
            <person name="Albert V.A."/>
            <person name="Aono N."/>
            <person name="Aoyama T."/>
            <person name="Ambrose B.A."/>
            <person name="Ashton N.W."/>
            <person name="Axtell M.J."/>
            <person name="Barker E."/>
            <person name="Barker M.S."/>
            <person name="Bennetzen J.L."/>
            <person name="Bonawitz N.D."/>
            <person name="Chapple C."/>
            <person name="Cheng C."/>
            <person name="Correa L.G."/>
            <person name="Dacre M."/>
            <person name="DeBarry J."/>
            <person name="Dreyer I."/>
            <person name="Elias M."/>
            <person name="Engstrom E.M."/>
            <person name="Estelle M."/>
            <person name="Feng L."/>
            <person name="Finet C."/>
            <person name="Floyd S.K."/>
            <person name="Frommer W.B."/>
            <person name="Fujita T."/>
            <person name="Gramzow L."/>
            <person name="Gutensohn M."/>
            <person name="Harholt J."/>
            <person name="Hattori M."/>
            <person name="Heyl A."/>
            <person name="Hirai T."/>
            <person name="Hiwatashi Y."/>
            <person name="Ishikawa M."/>
            <person name="Iwata M."/>
            <person name="Karol K.G."/>
            <person name="Koehler B."/>
            <person name="Kolukisaoglu U."/>
            <person name="Kubo M."/>
            <person name="Kurata T."/>
            <person name="Lalonde S."/>
            <person name="Li K."/>
            <person name="Li Y."/>
            <person name="Litt A."/>
            <person name="Lyons E."/>
            <person name="Manning G."/>
            <person name="Maruyama T."/>
            <person name="Michael T.P."/>
            <person name="Mikami K."/>
            <person name="Miyazaki S."/>
            <person name="Morinaga S."/>
            <person name="Murata T."/>
            <person name="Mueller-Roeber B."/>
            <person name="Nelson D.R."/>
            <person name="Obara M."/>
            <person name="Oguri Y."/>
            <person name="Olmstead R.G."/>
            <person name="Onodera N."/>
            <person name="Petersen B.L."/>
            <person name="Pils B."/>
            <person name="Prigge M."/>
            <person name="Rensing S.A."/>
            <person name="Riano-Pachon D.M."/>
            <person name="Roberts A.W."/>
            <person name="Sato Y."/>
            <person name="Scheller H.V."/>
            <person name="Schulz B."/>
            <person name="Schulz C."/>
            <person name="Shakirov E.V."/>
            <person name="Shibagaki N."/>
            <person name="Shinohara N."/>
            <person name="Shippen D.E."/>
            <person name="Soerensen I."/>
            <person name="Sotooka R."/>
            <person name="Sugimoto N."/>
            <person name="Sugita M."/>
            <person name="Sumikawa N."/>
            <person name="Tanurdzic M."/>
            <person name="Theissen G."/>
            <person name="Ulvskov P."/>
            <person name="Wakazuki S."/>
            <person name="Weng J.K."/>
            <person name="Willats W.W."/>
            <person name="Wipf D."/>
            <person name="Wolf P.G."/>
            <person name="Yang L."/>
            <person name="Zimmer A.D."/>
            <person name="Zhu Q."/>
            <person name="Mitros T."/>
            <person name="Hellsten U."/>
            <person name="Loque D."/>
            <person name="Otillar R."/>
            <person name="Salamov A."/>
            <person name="Schmutz J."/>
            <person name="Shapiro H."/>
            <person name="Lindquist E."/>
            <person name="Lucas S."/>
            <person name="Rokhsar D."/>
            <person name="Grigoriev I.V."/>
        </authorList>
    </citation>
    <scope>NUCLEOTIDE SEQUENCE [LARGE SCALE GENOMIC DNA]</scope>
</reference>
<evidence type="ECO:0000313" key="1">
    <source>
        <dbReference type="EMBL" id="EFJ38242.1"/>
    </source>
</evidence>
<gene>
    <name evidence="1" type="ORF">SELMODRAFT_402001</name>
</gene>
<name>D8QP97_SELML</name>
<protein>
    <submittedName>
        <fullName evidence="1">Uncharacterized protein</fullName>
    </submittedName>
</protein>
<keyword evidence="2" id="KW-1185">Reference proteome</keyword>
<dbReference type="Proteomes" id="UP000001514">
    <property type="component" value="Unassembled WGS sequence"/>
</dbReference>
<sequence>MVGVMLWHRFPNLHTYRYGVLPCVDTVIAEAGSRFLSSYPESPPPFSVVYNDKFALRMSMASLMRLRVALLRALAADSDTSKLAVIARVARRLFSSWRTGKSSNKGATNEDYNQSCGEAMQDKHGNCGHKLKGGAFLCYHACDKDAHGSSTVVMGRLVDSTANGAVNGNSGSRDKNSRAMSKVTNFSLVDFRDLVVSPSMFLDHMPWRLQCGLNDVLKQVCTQPLHADAESQGSQVNGF</sequence>
<organism evidence="2">
    <name type="scientific">Selaginella moellendorffii</name>
    <name type="common">Spikemoss</name>
    <dbReference type="NCBI Taxonomy" id="88036"/>
    <lineage>
        <taxon>Eukaryota</taxon>
        <taxon>Viridiplantae</taxon>
        <taxon>Streptophyta</taxon>
        <taxon>Embryophyta</taxon>
        <taxon>Tracheophyta</taxon>
        <taxon>Lycopodiopsida</taxon>
        <taxon>Selaginellales</taxon>
        <taxon>Selaginellaceae</taxon>
        <taxon>Selaginella</taxon>
    </lineage>
</organism>
<dbReference type="InParanoid" id="D8QP97"/>
<accession>D8QP97</accession>
<dbReference type="PANTHER" id="PTHR47030">
    <property type="entry name" value="LIPASE CLASS 3 FAMILY PROTEIN"/>
    <property type="match status" value="1"/>
</dbReference>
<dbReference type="Gramene" id="EFJ38242">
    <property type="protein sequence ID" value="EFJ38242"/>
    <property type="gene ID" value="SELMODRAFT_402001"/>
</dbReference>
<dbReference type="EMBL" id="GL377565">
    <property type="protein sequence ID" value="EFJ38242.1"/>
    <property type="molecule type" value="Genomic_DNA"/>
</dbReference>